<dbReference type="AlphaFoldDB" id="A0A168NBF4"/>
<evidence type="ECO:0000313" key="2">
    <source>
        <dbReference type="EMBL" id="OAD06055.1"/>
    </source>
</evidence>
<keyword evidence="1" id="KW-0812">Transmembrane</keyword>
<evidence type="ECO:0000313" key="3">
    <source>
        <dbReference type="Proteomes" id="UP000077051"/>
    </source>
</evidence>
<evidence type="ECO:0000256" key="1">
    <source>
        <dbReference type="SAM" id="Phobius"/>
    </source>
</evidence>
<dbReference type="Proteomes" id="UP000077051">
    <property type="component" value="Unassembled WGS sequence"/>
</dbReference>
<reference evidence="2 3" key="1">
    <citation type="submission" date="2015-06" db="EMBL/GenBank/DDBJ databases">
        <title>Expansion of signal transduction pathways in fungi by whole-genome duplication.</title>
        <authorList>
            <consortium name="DOE Joint Genome Institute"/>
            <person name="Corrochano L.M."/>
            <person name="Kuo A."/>
            <person name="Marcet-Houben M."/>
            <person name="Polaino S."/>
            <person name="Salamov A."/>
            <person name="Villalobos J.M."/>
            <person name="Alvarez M.I."/>
            <person name="Avalos J."/>
            <person name="Benito E.P."/>
            <person name="Benoit I."/>
            <person name="Burger G."/>
            <person name="Camino L.P."/>
            <person name="Canovas D."/>
            <person name="Cerda-Olmedo E."/>
            <person name="Cheng J.-F."/>
            <person name="Dominguez A."/>
            <person name="Elias M."/>
            <person name="Eslava A.P."/>
            <person name="Glaser F."/>
            <person name="Grimwood J."/>
            <person name="Gutierrez G."/>
            <person name="Heitman J."/>
            <person name="Henrissat B."/>
            <person name="Iturriaga E.A."/>
            <person name="Lang B.F."/>
            <person name="Lavin J.L."/>
            <person name="Lee S."/>
            <person name="Li W."/>
            <person name="Lindquist E."/>
            <person name="Lopez-Garcia S."/>
            <person name="Luque E.M."/>
            <person name="Marcos A.T."/>
            <person name="Martin J."/>
            <person name="Mccluskey K."/>
            <person name="Medina H.R."/>
            <person name="Miralles-Duran A."/>
            <person name="Miyazaki A."/>
            <person name="Munoz-Torres E."/>
            <person name="Oguiza J.A."/>
            <person name="Ohm R."/>
            <person name="Olmedo M."/>
            <person name="Orejas M."/>
            <person name="Ortiz-Castellanos L."/>
            <person name="Pisabarro A.G."/>
            <person name="Rodriguez-Romero J."/>
            <person name="Ruiz-Herrera J."/>
            <person name="Ruiz-Vazquez R."/>
            <person name="Sanz C."/>
            <person name="Schackwitz W."/>
            <person name="Schmutz J."/>
            <person name="Shahriari M."/>
            <person name="Shelest E."/>
            <person name="Silva-Franco F."/>
            <person name="Soanes D."/>
            <person name="Syed K."/>
            <person name="Tagua V.G."/>
            <person name="Talbot N.J."/>
            <person name="Thon M."/>
            <person name="De Vries R.P."/>
            <person name="Wiebenga A."/>
            <person name="Yadav J.S."/>
            <person name="Braun E.L."/>
            <person name="Baker S."/>
            <person name="Garre V."/>
            <person name="Horwitz B."/>
            <person name="Torres-Martinez S."/>
            <person name="Idnurm A."/>
            <person name="Herrera-Estrella A."/>
            <person name="Gabaldon T."/>
            <person name="Grigoriev I.V."/>
        </authorList>
    </citation>
    <scope>NUCLEOTIDE SEQUENCE [LARGE SCALE GENOMIC DNA]</scope>
    <source>
        <strain evidence="2 3">CBS 277.49</strain>
    </source>
</reference>
<keyword evidence="3" id="KW-1185">Reference proteome</keyword>
<gene>
    <name evidence="2" type="ORF">MUCCIDRAFT_78885</name>
</gene>
<name>A0A168NBF4_MUCCL</name>
<comment type="caution">
    <text evidence="2">The sequence shown here is derived from an EMBL/GenBank/DDBJ whole genome shotgun (WGS) entry which is preliminary data.</text>
</comment>
<accession>A0A168NBF4</accession>
<feature type="transmembrane region" description="Helical" evidence="1">
    <location>
        <begin position="50"/>
        <end position="68"/>
    </location>
</feature>
<feature type="transmembrane region" description="Helical" evidence="1">
    <location>
        <begin position="12"/>
        <end position="30"/>
    </location>
</feature>
<dbReference type="VEuPathDB" id="FungiDB:MUCCIDRAFT_78885"/>
<sequence>MPYRREEYTLMATYFILPPNMVLVALNIMLVFSNRLLFNNESAFRHHAYLAYQCVNITFAWIEFALIFKVHRSNFNLIDFIVGTYASMLNRSKPAVLCYSYVAILGPYTMSLFRGHTPFGTLGSILMYIFFMLCLLFSSLFPLSSLNPLSPFWTVLTQPISSITMAVPAIKTLVKGLPYSIDQVAARIARAQNETYLVSHHSGASVSYFPYYGNARGKLQDDIMYLQRLQRQEEERRMAMEYERRARMFDDMERRGVQFASYTYFT</sequence>
<keyword evidence="1" id="KW-0472">Membrane</keyword>
<dbReference type="EMBL" id="AMYB01000002">
    <property type="protein sequence ID" value="OAD06055.1"/>
    <property type="molecule type" value="Genomic_DNA"/>
</dbReference>
<organism evidence="2 3">
    <name type="scientific">Mucor lusitanicus CBS 277.49</name>
    <dbReference type="NCBI Taxonomy" id="747725"/>
    <lineage>
        <taxon>Eukaryota</taxon>
        <taxon>Fungi</taxon>
        <taxon>Fungi incertae sedis</taxon>
        <taxon>Mucoromycota</taxon>
        <taxon>Mucoromycotina</taxon>
        <taxon>Mucoromycetes</taxon>
        <taxon>Mucorales</taxon>
        <taxon>Mucorineae</taxon>
        <taxon>Mucoraceae</taxon>
        <taxon>Mucor</taxon>
    </lineage>
</organism>
<protein>
    <submittedName>
        <fullName evidence="2">Uncharacterized protein</fullName>
    </submittedName>
</protein>
<dbReference type="OrthoDB" id="10529048at2759"/>
<proteinExistence type="predicted"/>
<keyword evidence="1" id="KW-1133">Transmembrane helix</keyword>
<feature type="transmembrane region" description="Helical" evidence="1">
    <location>
        <begin position="125"/>
        <end position="143"/>
    </location>
</feature>